<sequence length="167" mass="17219">MFLVARGGPELAAWASANADGAECDGRPLGAEWWFCQVHTHEIFSPADFAAGMVAETSAPALAGYVVDNDFAEVSCDSPAGVRHTFLLDPDAALDSFMPWDPPPAEPPAVEDTVAELMRWSAECGLSAVPAAIAAAIPIRPGPFGEGVDGLLSALGVPGVSCEVPAE</sequence>
<evidence type="ECO:0000313" key="2">
    <source>
        <dbReference type="Proteomes" id="UP000614996"/>
    </source>
</evidence>
<dbReference type="AlphaFoldDB" id="A0A8J4A988"/>
<protein>
    <submittedName>
        <fullName evidence="1">Uncharacterized protein</fullName>
    </submittedName>
</protein>
<reference evidence="2" key="1">
    <citation type="journal article" date="2021" name="Int. J. Syst. Evol. Microbiol.">
        <title>Actinocatenispora comari sp. nov., an endophytic actinomycete isolated from aerial parts of Comarum salesowianum.</title>
        <authorList>
            <person name="Oyunbileg N."/>
            <person name="Iizaka Y."/>
            <person name="Hamada M."/>
            <person name="Davaapurev B.O."/>
            <person name="Fukumoto A."/>
            <person name="Tsetseg B."/>
            <person name="Kato F."/>
            <person name="Tamura T."/>
            <person name="Batkhuu J."/>
            <person name="Anzai Y."/>
        </authorList>
    </citation>
    <scope>NUCLEOTIDE SEQUENCE [LARGE SCALE GENOMIC DNA]</scope>
    <source>
        <strain evidence="2">NUM-2625</strain>
    </source>
</reference>
<dbReference type="Proteomes" id="UP000614996">
    <property type="component" value="Unassembled WGS sequence"/>
</dbReference>
<organism evidence="1 2">
    <name type="scientific">Actinocatenispora comari</name>
    <dbReference type="NCBI Taxonomy" id="2807577"/>
    <lineage>
        <taxon>Bacteria</taxon>
        <taxon>Bacillati</taxon>
        <taxon>Actinomycetota</taxon>
        <taxon>Actinomycetes</taxon>
        <taxon>Micromonosporales</taxon>
        <taxon>Micromonosporaceae</taxon>
        <taxon>Actinocatenispora</taxon>
    </lineage>
</organism>
<keyword evidence="2" id="KW-1185">Reference proteome</keyword>
<accession>A0A8J4A988</accession>
<evidence type="ECO:0000313" key="1">
    <source>
        <dbReference type="EMBL" id="GIL27121.1"/>
    </source>
</evidence>
<name>A0A8J4A988_9ACTN</name>
<dbReference type="EMBL" id="BOPO01000038">
    <property type="protein sequence ID" value="GIL27121.1"/>
    <property type="molecule type" value="Genomic_DNA"/>
</dbReference>
<gene>
    <name evidence="1" type="ORF">NUM_23750</name>
</gene>
<comment type="caution">
    <text evidence="1">The sequence shown here is derived from an EMBL/GenBank/DDBJ whole genome shotgun (WGS) entry which is preliminary data.</text>
</comment>
<proteinExistence type="predicted"/>